<dbReference type="AlphaFoldDB" id="A0A383V5S4"/>
<proteinExistence type="inferred from homology"/>
<dbReference type="PANTHER" id="PTHR48100:SF1">
    <property type="entry name" value="HISTIDINE PHOSPHATASE FAMILY PROTEIN-RELATED"/>
    <property type="match status" value="1"/>
</dbReference>
<reference evidence="3 4" key="1">
    <citation type="submission" date="2016-10" db="EMBL/GenBank/DDBJ databases">
        <authorList>
            <person name="Cai Z."/>
        </authorList>
    </citation>
    <scope>NUCLEOTIDE SEQUENCE [LARGE SCALE GENOMIC DNA]</scope>
</reference>
<dbReference type="Gene3D" id="3.40.50.1240">
    <property type="entry name" value="Phosphoglycerate mutase-like"/>
    <property type="match status" value="1"/>
</dbReference>
<dbReference type="InterPro" id="IPR013078">
    <property type="entry name" value="His_Pase_superF_clade-1"/>
</dbReference>
<dbReference type="PANTHER" id="PTHR48100">
    <property type="entry name" value="BROAD-SPECIFICITY PHOSPHATASE YOR283W-RELATED"/>
    <property type="match status" value="1"/>
</dbReference>
<evidence type="ECO:0008006" key="5">
    <source>
        <dbReference type="Google" id="ProtNLM"/>
    </source>
</evidence>
<feature type="binding site" evidence="2">
    <location>
        <begin position="40"/>
        <end position="47"/>
    </location>
    <ligand>
        <name>substrate</name>
    </ligand>
</feature>
<dbReference type="Proteomes" id="UP000256970">
    <property type="component" value="Unassembled WGS sequence"/>
</dbReference>
<evidence type="ECO:0000313" key="3">
    <source>
        <dbReference type="EMBL" id="SZX60132.1"/>
    </source>
</evidence>
<dbReference type="InterPro" id="IPR050275">
    <property type="entry name" value="PGM_Phosphatase"/>
</dbReference>
<organism evidence="3 4">
    <name type="scientific">Tetradesmus obliquus</name>
    <name type="common">Green alga</name>
    <name type="synonym">Acutodesmus obliquus</name>
    <dbReference type="NCBI Taxonomy" id="3088"/>
    <lineage>
        <taxon>Eukaryota</taxon>
        <taxon>Viridiplantae</taxon>
        <taxon>Chlorophyta</taxon>
        <taxon>core chlorophytes</taxon>
        <taxon>Chlorophyceae</taxon>
        <taxon>CS clade</taxon>
        <taxon>Sphaeropleales</taxon>
        <taxon>Scenedesmaceae</taxon>
        <taxon>Tetradesmus</taxon>
    </lineage>
</organism>
<feature type="binding site" evidence="2">
    <location>
        <position position="99"/>
    </location>
    <ligand>
        <name>substrate</name>
    </ligand>
</feature>
<name>A0A383V5S4_TETOB</name>
<protein>
    <recommendedName>
        <fullName evidence="5">Phosphoglycerate mutase-like protein</fullName>
    </recommendedName>
</protein>
<dbReference type="EMBL" id="FNXT01000045">
    <property type="protein sequence ID" value="SZX60132.1"/>
    <property type="molecule type" value="Genomic_DNA"/>
</dbReference>
<dbReference type="GO" id="GO:0005737">
    <property type="term" value="C:cytoplasm"/>
    <property type="evidence" value="ECO:0007669"/>
    <property type="project" value="TreeGrafter"/>
</dbReference>
<dbReference type="SUPFAM" id="SSF53254">
    <property type="entry name" value="Phosphoglycerate mutase-like"/>
    <property type="match status" value="1"/>
</dbReference>
<evidence type="ECO:0000256" key="1">
    <source>
        <dbReference type="ARBA" id="ARBA00038362"/>
    </source>
</evidence>
<accession>A0A383V5S4</accession>
<dbReference type="Pfam" id="PF00300">
    <property type="entry name" value="His_Phos_1"/>
    <property type="match status" value="2"/>
</dbReference>
<dbReference type="GO" id="GO:0016791">
    <property type="term" value="F:phosphatase activity"/>
    <property type="evidence" value="ECO:0007669"/>
    <property type="project" value="TreeGrafter"/>
</dbReference>
<evidence type="ECO:0000313" key="4">
    <source>
        <dbReference type="Proteomes" id="UP000256970"/>
    </source>
</evidence>
<dbReference type="CDD" id="cd07067">
    <property type="entry name" value="HP_PGM_like"/>
    <property type="match status" value="1"/>
</dbReference>
<evidence type="ECO:0000256" key="2">
    <source>
        <dbReference type="PIRSR" id="PIRSR613078-2"/>
    </source>
</evidence>
<comment type="similarity">
    <text evidence="1">Belongs to the phosphoglycerate mutase family.</text>
</comment>
<dbReference type="SMART" id="SM00855">
    <property type="entry name" value="PGAM"/>
    <property type="match status" value="1"/>
</dbReference>
<sequence length="292" mass="32295">MTKNTELVAGIEQQLRQQALNPPQLTVVPLRHHKVLHLIRHGEGYHNVAGRKDHSLYCSPEYLDAHLTEFGWQQAKALQQHIKASGIQVDVVIVSPLKRALQTAVGCFGNHSSKPSNGTPPLMLEYVEQQGKVTAHPAVSAEGCPPIVCYELCREHLGVHPCDKRSSVSELAAEYPAVDFSLLSDEEDVLWQAGHRETKEEIKARGLAFMAQLLARPERNIAVVSHSSFLHFMMTNYGGQASMTVQGELHRWFENCELRSIVVADEQSDTHGHDPQHFPGFPAAGVVEGPSV</sequence>
<gene>
    <name evidence="3" type="ORF">BQ4739_LOCUS713</name>
</gene>
<dbReference type="InterPro" id="IPR029033">
    <property type="entry name" value="His_PPase_superfam"/>
</dbReference>
<keyword evidence="4" id="KW-1185">Reference proteome</keyword>